<accession>A0A0E9VD23</accession>
<reference evidence="1" key="1">
    <citation type="submission" date="2014-11" db="EMBL/GenBank/DDBJ databases">
        <authorList>
            <person name="Amaro Gonzalez C."/>
        </authorList>
    </citation>
    <scope>NUCLEOTIDE SEQUENCE</scope>
</reference>
<organism evidence="1">
    <name type="scientific">Anguilla anguilla</name>
    <name type="common">European freshwater eel</name>
    <name type="synonym">Muraena anguilla</name>
    <dbReference type="NCBI Taxonomy" id="7936"/>
    <lineage>
        <taxon>Eukaryota</taxon>
        <taxon>Metazoa</taxon>
        <taxon>Chordata</taxon>
        <taxon>Craniata</taxon>
        <taxon>Vertebrata</taxon>
        <taxon>Euteleostomi</taxon>
        <taxon>Actinopterygii</taxon>
        <taxon>Neopterygii</taxon>
        <taxon>Teleostei</taxon>
        <taxon>Anguilliformes</taxon>
        <taxon>Anguillidae</taxon>
        <taxon>Anguilla</taxon>
    </lineage>
</organism>
<dbReference type="EMBL" id="GBXM01033232">
    <property type="protein sequence ID" value="JAH75345.1"/>
    <property type="molecule type" value="Transcribed_RNA"/>
</dbReference>
<name>A0A0E9VD23_ANGAN</name>
<proteinExistence type="predicted"/>
<evidence type="ECO:0000313" key="1">
    <source>
        <dbReference type="EMBL" id="JAH75345.1"/>
    </source>
</evidence>
<reference evidence="1" key="2">
    <citation type="journal article" date="2015" name="Fish Shellfish Immunol.">
        <title>Early steps in the European eel (Anguilla anguilla)-Vibrio vulnificus interaction in the gills: Role of the RtxA13 toxin.</title>
        <authorList>
            <person name="Callol A."/>
            <person name="Pajuelo D."/>
            <person name="Ebbesson L."/>
            <person name="Teles M."/>
            <person name="MacKenzie S."/>
            <person name="Amaro C."/>
        </authorList>
    </citation>
    <scope>NUCLEOTIDE SEQUENCE</scope>
</reference>
<dbReference type="AlphaFoldDB" id="A0A0E9VD23"/>
<protein>
    <submittedName>
        <fullName evidence="1">Uncharacterized protein</fullName>
    </submittedName>
</protein>
<sequence>MQVTVRVPSHLNTLRDCHAEYHQQKLSK</sequence>